<evidence type="ECO:0000313" key="1">
    <source>
        <dbReference type="EMBL" id="RZS32293.1"/>
    </source>
</evidence>
<dbReference type="CDD" id="cd00586">
    <property type="entry name" value="4HBT"/>
    <property type="match status" value="1"/>
</dbReference>
<accession>A0A4Q7KEI4</accession>
<proteinExistence type="predicted"/>
<dbReference type="PANTHER" id="PTHR31793">
    <property type="entry name" value="4-HYDROXYBENZOYL-COA THIOESTERASE FAMILY MEMBER"/>
    <property type="match status" value="1"/>
</dbReference>
<dbReference type="Gene3D" id="3.10.129.10">
    <property type="entry name" value="Hotdog Thioesterase"/>
    <property type="match status" value="1"/>
</dbReference>
<dbReference type="Pfam" id="PF13279">
    <property type="entry name" value="4HBT_2"/>
    <property type="match status" value="1"/>
</dbReference>
<dbReference type="PANTHER" id="PTHR31793:SF24">
    <property type="entry name" value="LONG-CHAIN ACYL-COA THIOESTERASE FADM"/>
    <property type="match status" value="1"/>
</dbReference>
<dbReference type="GO" id="GO:0047617">
    <property type="term" value="F:fatty acyl-CoA hydrolase activity"/>
    <property type="evidence" value="ECO:0007669"/>
    <property type="project" value="TreeGrafter"/>
</dbReference>
<dbReference type="EMBL" id="SGWQ01000013">
    <property type="protein sequence ID" value="RZS32293.1"/>
    <property type="molecule type" value="Genomic_DNA"/>
</dbReference>
<name>A0A4Q7KEI4_9PSEU</name>
<keyword evidence="1" id="KW-0378">Hydrolase</keyword>
<organism evidence="1 2">
    <name type="scientific">Herbihabitans rhizosphaerae</name>
    <dbReference type="NCBI Taxonomy" id="1872711"/>
    <lineage>
        <taxon>Bacteria</taxon>
        <taxon>Bacillati</taxon>
        <taxon>Actinomycetota</taxon>
        <taxon>Actinomycetes</taxon>
        <taxon>Pseudonocardiales</taxon>
        <taxon>Pseudonocardiaceae</taxon>
        <taxon>Herbihabitans</taxon>
    </lineage>
</organism>
<sequence>MAPASVGDVFTIRLTVRAYELDAQGIVNGAVYLQYGEHARWECLRAAGITADSLRAKGVTPIRIEETVRYHEQLRAGDEITVSCAFTWGDGKAFRVHQDVRRPDGTLVAEVANVGGVLDVEAGRLVRDPAERFRAVATDPALLGLAG</sequence>
<reference evidence="1 2" key="1">
    <citation type="submission" date="2019-02" db="EMBL/GenBank/DDBJ databases">
        <title>Genomic Encyclopedia of Type Strains, Phase IV (KMG-IV): sequencing the most valuable type-strain genomes for metagenomic binning, comparative biology and taxonomic classification.</title>
        <authorList>
            <person name="Goeker M."/>
        </authorList>
    </citation>
    <scope>NUCLEOTIDE SEQUENCE [LARGE SCALE GENOMIC DNA]</scope>
    <source>
        <strain evidence="1 2">DSM 101727</strain>
    </source>
</reference>
<comment type="caution">
    <text evidence="1">The sequence shown here is derived from an EMBL/GenBank/DDBJ whole genome shotgun (WGS) entry which is preliminary data.</text>
</comment>
<gene>
    <name evidence="1" type="ORF">EV193_113137</name>
</gene>
<dbReference type="SUPFAM" id="SSF54637">
    <property type="entry name" value="Thioesterase/thiol ester dehydrase-isomerase"/>
    <property type="match status" value="1"/>
</dbReference>
<dbReference type="InterPro" id="IPR029069">
    <property type="entry name" value="HotDog_dom_sf"/>
</dbReference>
<protein>
    <submittedName>
        <fullName evidence="1">Acyl-CoA thioester hydrolase</fullName>
    </submittedName>
</protein>
<dbReference type="OrthoDB" id="3683044at2"/>
<dbReference type="AlphaFoldDB" id="A0A4Q7KEI4"/>
<dbReference type="InterPro" id="IPR050563">
    <property type="entry name" value="4-hydroxybenzoyl-CoA_TE"/>
</dbReference>
<keyword evidence="2" id="KW-1185">Reference proteome</keyword>
<evidence type="ECO:0000313" key="2">
    <source>
        <dbReference type="Proteomes" id="UP000294257"/>
    </source>
</evidence>
<dbReference type="Proteomes" id="UP000294257">
    <property type="component" value="Unassembled WGS sequence"/>
</dbReference>